<protein>
    <submittedName>
        <fullName evidence="6">Pentatricopeptide repeat-containing protein At4g38150 isoform X1</fullName>
    </submittedName>
</protein>
<dbReference type="InterPro" id="IPR011990">
    <property type="entry name" value="TPR-like_helical_dom_sf"/>
</dbReference>
<proteinExistence type="inferred from homology"/>
<feature type="compositionally biased region" description="Low complexity" evidence="4">
    <location>
        <begin position="72"/>
        <end position="97"/>
    </location>
</feature>
<evidence type="ECO:0000313" key="5">
    <source>
        <dbReference type="Proteomes" id="UP000504607"/>
    </source>
</evidence>
<evidence type="ECO:0000313" key="6">
    <source>
        <dbReference type="RefSeq" id="XP_019702549.1"/>
    </source>
</evidence>
<dbReference type="Pfam" id="PF13041">
    <property type="entry name" value="PPR_2"/>
    <property type="match status" value="1"/>
</dbReference>
<feature type="region of interest" description="Disordered" evidence="4">
    <location>
        <begin position="72"/>
        <end position="147"/>
    </location>
</feature>
<feature type="compositionally biased region" description="Acidic residues" evidence="4">
    <location>
        <begin position="98"/>
        <end position="107"/>
    </location>
</feature>
<dbReference type="NCBIfam" id="TIGR00756">
    <property type="entry name" value="PPR"/>
    <property type="match status" value="3"/>
</dbReference>
<feature type="repeat" description="PPR" evidence="3">
    <location>
        <begin position="197"/>
        <end position="232"/>
    </location>
</feature>
<accession>A0A6J0PBF7</accession>
<dbReference type="PANTHER" id="PTHR47447">
    <property type="entry name" value="OS03G0856100 PROTEIN"/>
    <property type="match status" value="1"/>
</dbReference>
<dbReference type="OrthoDB" id="185373at2759"/>
<keyword evidence="5" id="KW-1185">Reference proteome</keyword>
<gene>
    <name evidence="6" type="primary">LOC105034399</name>
</gene>
<dbReference type="Pfam" id="PF01535">
    <property type="entry name" value="PPR"/>
    <property type="match status" value="2"/>
</dbReference>
<dbReference type="PROSITE" id="PS51375">
    <property type="entry name" value="PPR"/>
    <property type="match status" value="3"/>
</dbReference>
<dbReference type="AlphaFoldDB" id="A0A6J0PBF7"/>
<dbReference type="InterPro" id="IPR002885">
    <property type="entry name" value="PPR_rpt"/>
</dbReference>
<dbReference type="InParanoid" id="A0A6J0PBF7"/>
<evidence type="ECO:0000256" key="1">
    <source>
        <dbReference type="ARBA" id="ARBA00007626"/>
    </source>
</evidence>
<feature type="compositionally biased region" description="Basic and acidic residues" evidence="4">
    <location>
        <begin position="113"/>
        <end position="126"/>
    </location>
</feature>
<dbReference type="Proteomes" id="UP000504607">
    <property type="component" value="Unplaced"/>
</dbReference>
<name>A0A6J0PBF7_ELAGV</name>
<evidence type="ECO:0000256" key="2">
    <source>
        <dbReference type="ARBA" id="ARBA00022737"/>
    </source>
</evidence>
<evidence type="ECO:0000256" key="4">
    <source>
        <dbReference type="SAM" id="MobiDB-lite"/>
    </source>
</evidence>
<sequence length="364" mass="40107">MAVTGAAVAILPRSLLSSSSSHCHHLLLVFTVSSRRFHSFSSLSAPLLFLKPHYLHRHQPIPCSIPNTRPPLSLSLSHSTSSSSSGSSLTNPTTSFDWSDDEKDGDDGTTTPKSKEKTTTVDDKSRNLPPPYDPFSKKPVIEEPSDPSNLQEIFHKMRTEGLTNHAIKMFDALSKDGLTHEALELFSVIKDQGTMPDVVAHTAVIEAYANAGGQSKDALRTFDRMLASGVSPNAYTYTVLIKGLARDGRLPEVRKYLLEMICKGMRPNTATYLAVFEAYVKGDRTDDARALLEEMKGKGFVPDEKAVRENLSKRGQEDVEAVCVSEESVLELIMNPYQLVGVNFLLLFYKENIGGGMITCQLRQ</sequence>
<dbReference type="Gene3D" id="1.25.40.10">
    <property type="entry name" value="Tetratricopeptide repeat domain"/>
    <property type="match status" value="1"/>
</dbReference>
<feature type="repeat" description="PPR" evidence="3">
    <location>
        <begin position="233"/>
        <end position="267"/>
    </location>
</feature>
<dbReference type="PANTHER" id="PTHR47447:SF17">
    <property type="entry name" value="OS12G0638900 PROTEIN"/>
    <property type="match status" value="1"/>
</dbReference>
<dbReference type="RefSeq" id="XP_019702549.1">
    <property type="nucleotide sequence ID" value="XM_019846990.2"/>
</dbReference>
<keyword evidence="2" id="KW-0677">Repeat</keyword>
<evidence type="ECO:0000256" key="3">
    <source>
        <dbReference type="PROSITE-ProRule" id="PRU00708"/>
    </source>
</evidence>
<reference evidence="6" key="1">
    <citation type="submission" date="2025-08" db="UniProtKB">
        <authorList>
            <consortium name="RefSeq"/>
        </authorList>
    </citation>
    <scope>IDENTIFICATION</scope>
</reference>
<comment type="similarity">
    <text evidence="1">Belongs to the PPR family. P subfamily.</text>
</comment>
<organism evidence="5 6">
    <name type="scientific">Elaeis guineensis var. tenera</name>
    <name type="common">Oil palm</name>
    <dbReference type="NCBI Taxonomy" id="51953"/>
    <lineage>
        <taxon>Eukaryota</taxon>
        <taxon>Viridiplantae</taxon>
        <taxon>Streptophyta</taxon>
        <taxon>Embryophyta</taxon>
        <taxon>Tracheophyta</taxon>
        <taxon>Spermatophyta</taxon>
        <taxon>Magnoliopsida</taxon>
        <taxon>Liliopsida</taxon>
        <taxon>Arecaceae</taxon>
        <taxon>Arecoideae</taxon>
        <taxon>Cocoseae</taxon>
        <taxon>Elaeidinae</taxon>
        <taxon>Elaeis</taxon>
    </lineage>
</organism>
<feature type="repeat" description="PPR" evidence="3">
    <location>
        <begin position="268"/>
        <end position="302"/>
    </location>
</feature>